<organism evidence="2 3">
    <name type="scientific">Candidatus Proximibacter danicus</name>
    <dbReference type="NCBI Taxonomy" id="2954365"/>
    <lineage>
        <taxon>Bacteria</taxon>
        <taxon>Pseudomonadati</taxon>
        <taxon>Pseudomonadota</taxon>
        <taxon>Betaproteobacteria</taxon>
        <taxon>Candidatus Proximibacter</taxon>
    </lineage>
</organism>
<comment type="caution">
    <text evidence="2">The sequence shown here is derived from an EMBL/GenBank/DDBJ whole genome shotgun (WGS) entry which is preliminary data.</text>
</comment>
<gene>
    <name evidence="2" type="ORF">IPL58_05545</name>
</gene>
<protein>
    <submittedName>
        <fullName evidence="2">MBL fold metallo-hydrolase</fullName>
    </submittedName>
</protein>
<dbReference type="SMART" id="SM00849">
    <property type="entry name" value="Lactamase_B"/>
    <property type="match status" value="1"/>
</dbReference>
<evidence type="ECO:0000313" key="3">
    <source>
        <dbReference type="Proteomes" id="UP000886689"/>
    </source>
</evidence>
<dbReference type="PANTHER" id="PTHR47619">
    <property type="entry name" value="METALLO-HYDROLASE YYCJ-RELATED"/>
    <property type="match status" value="1"/>
</dbReference>
<name>A0A9D7PQ05_9PROT</name>
<feature type="domain" description="Metallo-beta-lactamase" evidence="1">
    <location>
        <begin position="11"/>
        <end position="192"/>
    </location>
</feature>
<dbReference type="SUPFAM" id="SSF56281">
    <property type="entry name" value="Metallo-hydrolase/oxidoreductase"/>
    <property type="match status" value="1"/>
</dbReference>
<dbReference type="InterPro" id="IPR052533">
    <property type="entry name" value="WalJ/YycJ-like"/>
</dbReference>
<dbReference type="Proteomes" id="UP000886689">
    <property type="component" value="Unassembled WGS sequence"/>
</dbReference>
<dbReference type="PANTHER" id="PTHR47619:SF1">
    <property type="entry name" value="EXODEOXYRIBONUCLEASE WALJ"/>
    <property type="match status" value="1"/>
</dbReference>
<reference evidence="2" key="1">
    <citation type="submission" date="2020-10" db="EMBL/GenBank/DDBJ databases">
        <title>Connecting structure to function with the recovery of over 1000 high-quality activated sludge metagenome-assembled genomes encoding full-length rRNA genes using long-read sequencing.</title>
        <authorList>
            <person name="Singleton C.M."/>
            <person name="Petriglieri F."/>
            <person name="Kristensen J.M."/>
            <person name="Kirkegaard R.H."/>
            <person name="Michaelsen T.Y."/>
            <person name="Andersen M.H."/>
            <person name="Karst S.M."/>
            <person name="Dueholm M.S."/>
            <person name="Nielsen P.H."/>
            <person name="Albertsen M."/>
        </authorList>
    </citation>
    <scope>NUCLEOTIDE SEQUENCE</scope>
    <source>
        <strain evidence="2">Hirt_18-Q3-R61-65_BATAC.395</strain>
    </source>
</reference>
<dbReference type="InterPro" id="IPR036866">
    <property type="entry name" value="RibonucZ/Hydroxyglut_hydro"/>
</dbReference>
<dbReference type="EMBL" id="JADJUC010000004">
    <property type="protein sequence ID" value="MBK8523620.1"/>
    <property type="molecule type" value="Genomic_DNA"/>
</dbReference>
<evidence type="ECO:0000259" key="1">
    <source>
        <dbReference type="SMART" id="SM00849"/>
    </source>
</evidence>
<sequence>MRFASLGSGSRGNALVVESGSTCVLLDCGFSMRETERRLARLSVVPGALAAIVITHEHSDHIGGAFKFADRHGIPVWLTHGTLASLSDGRASAVDSQKLKIIDSHTRYQLGDLEIQPYPVPHDAREPVQYVFSNGSQRLGVLTDAGSLTEHVIGMLDACDALVLECNHDLEMLARSTYPLSVQQRISGRLGHLDNAMAASLLSRIDVSRLQHIVAAHLSEQNNQPQLATSALAEALGCSASWVGVAEQATGFDWRTIV</sequence>
<proteinExistence type="predicted"/>
<dbReference type="InterPro" id="IPR001279">
    <property type="entry name" value="Metallo-B-lactamas"/>
</dbReference>
<dbReference type="AlphaFoldDB" id="A0A9D7PQ05"/>
<accession>A0A9D7PQ05</accession>
<dbReference type="Gene3D" id="3.60.15.10">
    <property type="entry name" value="Ribonuclease Z/Hydroxyacylglutathione hydrolase-like"/>
    <property type="match status" value="1"/>
</dbReference>
<evidence type="ECO:0000313" key="2">
    <source>
        <dbReference type="EMBL" id="MBK8523620.1"/>
    </source>
</evidence>
<dbReference type="Pfam" id="PF12706">
    <property type="entry name" value="Lactamase_B_2"/>
    <property type="match status" value="1"/>
</dbReference>